<evidence type="ECO:0000313" key="8">
    <source>
        <dbReference type="Proteomes" id="UP001159363"/>
    </source>
</evidence>
<organism evidence="7 8">
    <name type="scientific">Dryococelus australis</name>
    <dbReference type="NCBI Taxonomy" id="614101"/>
    <lineage>
        <taxon>Eukaryota</taxon>
        <taxon>Metazoa</taxon>
        <taxon>Ecdysozoa</taxon>
        <taxon>Arthropoda</taxon>
        <taxon>Hexapoda</taxon>
        <taxon>Insecta</taxon>
        <taxon>Pterygota</taxon>
        <taxon>Neoptera</taxon>
        <taxon>Polyneoptera</taxon>
        <taxon>Phasmatodea</taxon>
        <taxon>Verophasmatodea</taxon>
        <taxon>Anareolatae</taxon>
        <taxon>Phasmatidae</taxon>
        <taxon>Eurycanthinae</taxon>
        <taxon>Dryococelus</taxon>
    </lineage>
</organism>
<keyword evidence="3" id="KW-0175">Coiled coil</keyword>
<keyword evidence="8" id="KW-1185">Reference proteome</keyword>
<evidence type="ECO:0000256" key="2">
    <source>
        <dbReference type="ARBA" id="ARBA00017553"/>
    </source>
</evidence>
<dbReference type="Pfam" id="PF05667">
    <property type="entry name" value="CCDC22_CC"/>
    <property type="match status" value="1"/>
</dbReference>
<dbReference type="PANTHER" id="PTHR15668:SF4">
    <property type="entry name" value="COILED-COIL DOMAIN-CONTAINING PROTEIN 22"/>
    <property type="match status" value="1"/>
</dbReference>
<dbReference type="Pfam" id="PF21674">
    <property type="entry name" value="CCDC22_N"/>
    <property type="match status" value="1"/>
</dbReference>
<evidence type="ECO:0000256" key="1">
    <source>
        <dbReference type="ARBA" id="ARBA00006438"/>
    </source>
</evidence>
<sequence length="563" mass="63301">MEDLDNIIIHSLKQVGCDIEEDVATIGEFSTDLVVEAAVRCLDIIQPGLGLSHKLPPNMSARYRLGASIAQACKVLGYRGDIGYQTFLYSSESDIRRVLMFLIEKLPKEAEKTVAEFSGRHGSLEQSIADVLQAQLASAWLPSFCRSRGIRWRDNGSWSREGYGPVQPFLGCILSVPSSSTDSQALSAEGRYVGSKLRTESGASKAPNDILAQEARAVIQDVAQRVRETPPVPKPRTSQQKVPSAGTKPPVAPRQTTMKSAMERRQEELEAAKQATETLRQGLESLQADAKKLKAKLAQVQEEYISEQQAVKEKEESYLLKSRTYELLPDAENNLKKLQSLVDSCAQKLVGLAAQWDKHRLPLLEQYRSAKESISKRASENQQQTAASRSLKDKIQELEEDIQHKEQLYVQLKIEYEQVTKNVNRSAYTRRIMEIIGNIRKQKDEIDKVLADTKELQKEINMLTGRLDRSFTVADELIFKDAKKDEVSRKAYKMLASLHSDCEELVNMVEETGATIRENRDFEEQVESERAKNVAANLERISADLRQMKQESTALTAQLKTKS</sequence>
<protein>
    <recommendedName>
        <fullName evidence="2">Coiled-coil domain-containing protein 22 homolog</fullName>
    </recommendedName>
</protein>
<evidence type="ECO:0000256" key="3">
    <source>
        <dbReference type="SAM" id="Coils"/>
    </source>
</evidence>
<evidence type="ECO:0000313" key="7">
    <source>
        <dbReference type="EMBL" id="KAJ8871869.1"/>
    </source>
</evidence>
<feature type="coiled-coil region" evidence="3">
    <location>
        <begin position="519"/>
        <end position="558"/>
    </location>
</feature>
<reference evidence="7 8" key="1">
    <citation type="submission" date="2023-02" db="EMBL/GenBank/DDBJ databases">
        <title>LHISI_Scaffold_Assembly.</title>
        <authorList>
            <person name="Stuart O.P."/>
            <person name="Cleave R."/>
            <person name="Magrath M.J.L."/>
            <person name="Mikheyev A.S."/>
        </authorList>
    </citation>
    <scope>NUCLEOTIDE SEQUENCE [LARGE SCALE GENOMIC DNA]</scope>
    <source>
        <strain evidence="7">Daus_M_001</strain>
        <tissue evidence="7">Leg muscle</tissue>
    </source>
</reference>
<gene>
    <name evidence="7" type="ORF">PR048_028209</name>
</gene>
<evidence type="ECO:0000259" key="6">
    <source>
        <dbReference type="Pfam" id="PF21674"/>
    </source>
</evidence>
<dbReference type="InterPro" id="IPR048348">
    <property type="entry name" value="CCDC22_CC"/>
</dbReference>
<accession>A0ABQ9GIP2</accession>
<dbReference type="InterPro" id="IPR048349">
    <property type="entry name" value="CCDC22_N"/>
</dbReference>
<evidence type="ECO:0000256" key="4">
    <source>
        <dbReference type="SAM" id="MobiDB-lite"/>
    </source>
</evidence>
<dbReference type="InterPro" id="IPR008530">
    <property type="entry name" value="CCDC22"/>
</dbReference>
<feature type="region of interest" description="Disordered" evidence="4">
    <location>
        <begin position="226"/>
        <end position="260"/>
    </location>
</feature>
<dbReference type="EMBL" id="JARBHB010000012">
    <property type="protein sequence ID" value="KAJ8871869.1"/>
    <property type="molecule type" value="Genomic_DNA"/>
</dbReference>
<proteinExistence type="inferred from homology"/>
<feature type="domain" description="CCDC22 coiled-coil" evidence="5">
    <location>
        <begin position="247"/>
        <end position="532"/>
    </location>
</feature>
<name>A0ABQ9GIP2_9NEOP</name>
<feature type="domain" description="CCDC22 N-terminal" evidence="6">
    <location>
        <begin position="1"/>
        <end position="107"/>
    </location>
</feature>
<dbReference type="PANTHER" id="PTHR15668">
    <property type="entry name" value="JM1 PROTEIN"/>
    <property type="match status" value="1"/>
</dbReference>
<dbReference type="Proteomes" id="UP001159363">
    <property type="component" value="Chromosome 11"/>
</dbReference>
<comment type="similarity">
    <text evidence="1">Belongs to the CCDC22 family.</text>
</comment>
<evidence type="ECO:0000259" key="5">
    <source>
        <dbReference type="Pfam" id="PF05667"/>
    </source>
</evidence>
<comment type="caution">
    <text evidence="7">The sequence shown here is derived from an EMBL/GenBank/DDBJ whole genome shotgun (WGS) entry which is preliminary data.</text>
</comment>